<gene>
    <name evidence="8" type="ORF">WAE58_03810</name>
</gene>
<dbReference type="PANTHER" id="PTHR30461:SF2">
    <property type="entry name" value="SERINE RECOMBINASE PINE-RELATED"/>
    <property type="match status" value="1"/>
</dbReference>
<evidence type="ECO:0000256" key="3">
    <source>
        <dbReference type="ARBA" id="ARBA00023172"/>
    </source>
</evidence>
<evidence type="ECO:0000313" key="8">
    <source>
        <dbReference type="EMBL" id="MEJ2901531.1"/>
    </source>
</evidence>
<evidence type="ECO:0000259" key="6">
    <source>
        <dbReference type="PROSITE" id="PS51736"/>
    </source>
</evidence>
<keyword evidence="3" id="KW-0233">DNA recombination</keyword>
<keyword evidence="2" id="KW-0238">DNA-binding</keyword>
<organism evidence="8 9">
    <name type="scientific">Pedobacter panaciterrae</name>
    <dbReference type="NCBI Taxonomy" id="363849"/>
    <lineage>
        <taxon>Bacteria</taxon>
        <taxon>Pseudomonadati</taxon>
        <taxon>Bacteroidota</taxon>
        <taxon>Sphingobacteriia</taxon>
        <taxon>Sphingobacteriales</taxon>
        <taxon>Sphingobacteriaceae</taxon>
        <taxon>Pedobacter</taxon>
    </lineage>
</organism>
<feature type="active site" description="O-(5'-phospho-DNA)-serine intermediate" evidence="4">
    <location>
        <position position="57"/>
    </location>
</feature>
<evidence type="ECO:0000256" key="4">
    <source>
        <dbReference type="PROSITE-ProRule" id="PRU10137"/>
    </source>
</evidence>
<dbReference type="SMART" id="SM00857">
    <property type="entry name" value="Resolvase"/>
    <property type="match status" value="1"/>
</dbReference>
<dbReference type="PANTHER" id="PTHR30461">
    <property type="entry name" value="DNA-INVERTASE FROM LAMBDOID PROPHAGE"/>
    <property type="match status" value="1"/>
</dbReference>
<dbReference type="InterPro" id="IPR038109">
    <property type="entry name" value="DNA_bind_recomb_sf"/>
</dbReference>
<dbReference type="Gene3D" id="3.40.50.1390">
    <property type="entry name" value="Resolvase, N-terminal catalytic domain"/>
    <property type="match status" value="1"/>
</dbReference>
<feature type="compositionally biased region" description="Basic residues" evidence="5">
    <location>
        <begin position="604"/>
        <end position="617"/>
    </location>
</feature>
<accession>A0ABU8NIN1</accession>
<protein>
    <submittedName>
        <fullName evidence="8">Recombinase family protein</fullName>
    </submittedName>
</protein>
<name>A0ABU8NIN1_9SPHI</name>
<dbReference type="Pfam" id="PF07508">
    <property type="entry name" value="Recombinase"/>
    <property type="match status" value="1"/>
</dbReference>
<dbReference type="Gene3D" id="3.90.1750.20">
    <property type="entry name" value="Putative Large Serine Recombinase, Chain B, Domain 2"/>
    <property type="match status" value="1"/>
</dbReference>
<dbReference type="SUPFAM" id="SSF53041">
    <property type="entry name" value="Resolvase-like"/>
    <property type="match status" value="1"/>
</dbReference>
<evidence type="ECO:0000313" key="9">
    <source>
        <dbReference type="Proteomes" id="UP001378956"/>
    </source>
</evidence>
<evidence type="ECO:0000256" key="2">
    <source>
        <dbReference type="ARBA" id="ARBA00023125"/>
    </source>
</evidence>
<comment type="caution">
    <text evidence="8">The sequence shown here is derived from an EMBL/GenBank/DDBJ whole genome shotgun (WGS) entry which is preliminary data.</text>
</comment>
<proteinExistence type="predicted"/>
<evidence type="ECO:0000256" key="1">
    <source>
        <dbReference type="ARBA" id="ARBA00022908"/>
    </source>
</evidence>
<sequence length="617" mass="71832">MITHPSNNQTLSLSYYSKLFKDIFYRKKPLSITITHNIWKNKGSVQMTRAYLYIRVSTDEQKRKGYSLPEQEDHLLKHCKFNNIEVAGIYQEDFSAKNFNRPEWKKLLTAVKKDSKKKETNILFVKWDRFSRNIEYAYEMIGILRNFNTTAMAIDQPIDFTVPESTVMLAIYLSIPEAENNRRSLNTSNGIKRAKMMGRYPNKAPLGFINCTAFDGKKEIVHVQPAADIIKWAFKQLAKNSFTIETVRRMAFAKGLKSSRSAFWKLVRNPVYCGLIPISAKDRPQELIKGIHEPLISESLFNEVQAIINTRRKITCKSDELNNFFFLKGFLVCPSCGRKLRASFSRGSTKAYPYYHCSDDCKMRIKAELLNDSYCKRLQELQLSDETTELFGLIMEDLNIRVQKIEYLNNRRLLTRQLEEQQSALSKVRKLFAEDRLDFDDFKELKKEYQTISNNIGIELNSNSGKLRLLEKQFQVADRSFTKIFHSYSELDIVDKKYILNLITPTISDFRKGTVSIQLNRALLNILSFKMPVNTFEALSLNTELKSFTEKKVPVKLAIATMAKNNIQISETYAVIILDFLYRIAKTYDFRSTENSRTISRNRTNTKLRRDHHKPPF</sequence>
<evidence type="ECO:0000256" key="5">
    <source>
        <dbReference type="SAM" id="MobiDB-lite"/>
    </source>
</evidence>
<dbReference type="Pfam" id="PF00239">
    <property type="entry name" value="Resolvase"/>
    <property type="match status" value="1"/>
</dbReference>
<dbReference type="InterPro" id="IPR036162">
    <property type="entry name" value="Resolvase-like_N_sf"/>
</dbReference>
<feature type="region of interest" description="Disordered" evidence="5">
    <location>
        <begin position="595"/>
        <end position="617"/>
    </location>
</feature>
<feature type="domain" description="Resolvase/invertase-type recombinase catalytic" evidence="6">
    <location>
        <begin position="49"/>
        <end position="198"/>
    </location>
</feature>
<dbReference type="InterPro" id="IPR050639">
    <property type="entry name" value="SSR_resolvase"/>
</dbReference>
<dbReference type="PROSITE" id="PS51737">
    <property type="entry name" value="RECOMBINASE_DNA_BIND"/>
    <property type="match status" value="1"/>
</dbReference>
<dbReference type="InterPro" id="IPR011109">
    <property type="entry name" value="DNA_bind_recombinase_dom"/>
</dbReference>
<evidence type="ECO:0000259" key="7">
    <source>
        <dbReference type="PROSITE" id="PS51737"/>
    </source>
</evidence>
<dbReference type="InterPro" id="IPR006119">
    <property type="entry name" value="Resolv_N"/>
</dbReference>
<dbReference type="Proteomes" id="UP001378956">
    <property type="component" value="Unassembled WGS sequence"/>
</dbReference>
<dbReference type="RefSeq" id="WP_337715304.1">
    <property type="nucleotide sequence ID" value="NZ_JBBEUB010000001.1"/>
</dbReference>
<dbReference type="PROSITE" id="PS51736">
    <property type="entry name" value="RECOMBINASES_3"/>
    <property type="match status" value="1"/>
</dbReference>
<reference evidence="8 9" key="1">
    <citation type="submission" date="2024-03" db="EMBL/GenBank/DDBJ databases">
        <title>Sequence of Lycoming College Course Isolates.</title>
        <authorList>
            <person name="Plotts O."/>
            <person name="Newman J."/>
        </authorList>
    </citation>
    <scope>NUCLEOTIDE SEQUENCE [LARGE SCALE GENOMIC DNA]</scope>
    <source>
        <strain evidence="8 9">CJB-3</strain>
    </source>
</reference>
<feature type="domain" description="Recombinase" evidence="7">
    <location>
        <begin position="205"/>
        <end position="314"/>
    </location>
</feature>
<dbReference type="CDD" id="cd00338">
    <property type="entry name" value="Ser_Recombinase"/>
    <property type="match status" value="1"/>
</dbReference>
<dbReference type="PROSITE" id="PS00397">
    <property type="entry name" value="RECOMBINASES_1"/>
    <property type="match status" value="1"/>
</dbReference>
<dbReference type="InterPro" id="IPR006118">
    <property type="entry name" value="Recombinase_CS"/>
</dbReference>
<dbReference type="EMBL" id="JBBEUB010000001">
    <property type="protein sequence ID" value="MEJ2901531.1"/>
    <property type="molecule type" value="Genomic_DNA"/>
</dbReference>
<keyword evidence="1" id="KW-0229">DNA integration</keyword>
<keyword evidence="9" id="KW-1185">Reference proteome</keyword>